<keyword evidence="6" id="KW-0238">DNA-binding</keyword>
<evidence type="ECO:0000259" key="11">
    <source>
        <dbReference type="PROSITE" id="PS51030"/>
    </source>
</evidence>
<dbReference type="OrthoDB" id="5771769at2759"/>
<evidence type="ECO:0000256" key="7">
    <source>
        <dbReference type="ARBA" id="ARBA00023163"/>
    </source>
</evidence>
<dbReference type="GO" id="GO:0003700">
    <property type="term" value="F:DNA-binding transcription factor activity"/>
    <property type="evidence" value="ECO:0007669"/>
    <property type="project" value="InterPro"/>
</dbReference>
<reference evidence="12 13" key="1">
    <citation type="submission" date="2018-11" db="EMBL/GenBank/DDBJ databases">
        <authorList>
            <consortium name="Pathogen Informatics"/>
        </authorList>
    </citation>
    <scope>NUCLEOTIDE SEQUENCE [LARGE SCALE GENOMIC DNA]</scope>
</reference>
<accession>A0A3P8FPG0</accession>
<keyword evidence="13" id="KW-1185">Reference proteome</keyword>
<dbReference type="Pfam" id="PF00105">
    <property type="entry name" value="zf-C4"/>
    <property type="match status" value="1"/>
</dbReference>
<evidence type="ECO:0000256" key="6">
    <source>
        <dbReference type="ARBA" id="ARBA00023125"/>
    </source>
</evidence>
<feature type="region of interest" description="Disordered" evidence="10">
    <location>
        <begin position="245"/>
        <end position="284"/>
    </location>
</feature>
<dbReference type="WBParaSite" id="HPBE_0002627401-mRNA-1">
    <property type="protein sequence ID" value="HPBE_0002627401-mRNA-1"/>
    <property type="gene ID" value="HPBE_0002627401"/>
</dbReference>
<dbReference type="SUPFAM" id="SSF57716">
    <property type="entry name" value="Glucocorticoid receptor-like (DNA-binding domain)"/>
    <property type="match status" value="1"/>
</dbReference>
<dbReference type="GO" id="GO:0008270">
    <property type="term" value="F:zinc ion binding"/>
    <property type="evidence" value="ECO:0007669"/>
    <property type="project" value="UniProtKB-KW"/>
</dbReference>
<accession>A0A183GUA4</accession>
<evidence type="ECO:0000256" key="1">
    <source>
        <dbReference type="ARBA" id="ARBA00005993"/>
    </source>
</evidence>
<evidence type="ECO:0000313" key="13">
    <source>
        <dbReference type="Proteomes" id="UP000050761"/>
    </source>
</evidence>
<dbReference type="PRINTS" id="PR00047">
    <property type="entry name" value="STROIDFINGER"/>
</dbReference>
<keyword evidence="9" id="KW-0539">Nucleus</keyword>
<reference evidence="14" key="2">
    <citation type="submission" date="2019-09" db="UniProtKB">
        <authorList>
            <consortium name="WormBaseParasite"/>
        </authorList>
    </citation>
    <scope>IDENTIFICATION</scope>
</reference>
<evidence type="ECO:0000256" key="8">
    <source>
        <dbReference type="ARBA" id="ARBA00023170"/>
    </source>
</evidence>
<proteinExistence type="inferred from homology"/>
<dbReference type="AlphaFoldDB" id="A0A183GUA4"/>
<evidence type="ECO:0000256" key="5">
    <source>
        <dbReference type="ARBA" id="ARBA00023015"/>
    </source>
</evidence>
<organism evidence="13 14">
    <name type="scientific">Heligmosomoides polygyrus</name>
    <name type="common">Parasitic roundworm</name>
    <dbReference type="NCBI Taxonomy" id="6339"/>
    <lineage>
        <taxon>Eukaryota</taxon>
        <taxon>Metazoa</taxon>
        <taxon>Ecdysozoa</taxon>
        <taxon>Nematoda</taxon>
        <taxon>Chromadorea</taxon>
        <taxon>Rhabditida</taxon>
        <taxon>Rhabditina</taxon>
        <taxon>Rhabditomorpha</taxon>
        <taxon>Strongyloidea</taxon>
        <taxon>Heligmosomidae</taxon>
        <taxon>Heligmosomoides</taxon>
    </lineage>
</organism>
<dbReference type="InterPro" id="IPR001628">
    <property type="entry name" value="Znf_hrmn_rcpt"/>
</dbReference>
<comment type="similarity">
    <text evidence="1">Belongs to the nuclear hormone receptor family.</text>
</comment>
<feature type="domain" description="Nuclear receptor" evidence="11">
    <location>
        <begin position="17"/>
        <end position="56"/>
    </location>
</feature>
<dbReference type="InterPro" id="IPR013088">
    <property type="entry name" value="Znf_NHR/GATA"/>
</dbReference>
<dbReference type="SMART" id="SM00399">
    <property type="entry name" value="ZnF_C4"/>
    <property type="match status" value="1"/>
</dbReference>
<evidence type="ECO:0000256" key="10">
    <source>
        <dbReference type="SAM" id="MobiDB-lite"/>
    </source>
</evidence>
<dbReference type="PROSITE" id="PS51030">
    <property type="entry name" value="NUCLEAR_REC_DBD_2"/>
    <property type="match status" value="1"/>
</dbReference>
<name>A0A183GUA4_HELPZ</name>
<keyword evidence="3" id="KW-0863">Zinc-finger</keyword>
<dbReference type="PANTHER" id="PTHR24083">
    <property type="entry name" value="NUCLEAR HORMONE RECEPTOR"/>
    <property type="match status" value="1"/>
</dbReference>
<sequence length="284" mass="32183">LKKKLSSVKPCRSSVATVPCQVCGDRSYGRHYGQWTCDGCSCFFKRSIRRSIIYTCICTLFSTKPLLRAHKDYPCIRPPALDVCFSPRFMMLSVTKNGRSVAKLSRHVHYALSNDRWEFAPRYRAFDVKIVSVGGILYAIVLEKYSRISNDRKFFDFPKVAISNNRISFFFNNSNSNNQISFDFQKVESRIVEYSNNGTFKNTLIYCGHQRINISPCHLHHPPSSRRSSKCSRGVSSFSIRPCRVPGCSSGSSSFEGHEERHVGRPGLSRRSSTNASVGVLEFS</sequence>
<keyword evidence="7" id="KW-0804">Transcription</keyword>
<keyword evidence="5" id="KW-0805">Transcription regulation</keyword>
<evidence type="ECO:0000313" key="12">
    <source>
        <dbReference type="EMBL" id="VDP56705.1"/>
    </source>
</evidence>
<gene>
    <name evidence="12" type="ORF">HPBE_LOCUS26273</name>
</gene>
<keyword evidence="4" id="KW-0862">Zinc</keyword>
<dbReference type="Gene3D" id="3.30.50.10">
    <property type="entry name" value="Erythroid Transcription Factor GATA-1, subunit A"/>
    <property type="match status" value="1"/>
</dbReference>
<dbReference type="PROSITE" id="PS00031">
    <property type="entry name" value="NUCLEAR_REC_DBD_1"/>
    <property type="match status" value="1"/>
</dbReference>
<evidence type="ECO:0000256" key="2">
    <source>
        <dbReference type="ARBA" id="ARBA00022723"/>
    </source>
</evidence>
<keyword evidence="8" id="KW-0675">Receptor</keyword>
<dbReference type="GO" id="GO:0043565">
    <property type="term" value="F:sequence-specific DNA binding"/>
    <property type="evidence" value="ECO:0007669"/>
    <property type="project" value="InterPro"/>
</dbReference>
<evidence type="ECO:0000313" key="14">
    <source>
        <dbReference type="WBParaSite" id="HPBE_0002627401-mRNA-1"/>
    </source>
</evidence>
<dbReference type="EMBL" id="UZAH01039608">
    <property type="protein sequence ID" value="VDP56705.1"/>
    <property type="molecule type" value="Genomic_DNA"/>
</dbReference>
<evidence type="ECO:0000256" key="4">
    <source>
        <dbReference type="ARBA" id="ARBA00022833"/>
    </source>
</evidence>
<evidence type="ECO:0000256" key="9">
    <source>
        <dbReference type="ARBA" id="ARBA00023242"/>
    </source>
</evidence>
<dbReference type="InterPro" id="IPR050274">
    <property type="entry name" value="Nuclear_hormone_rcpt_NR2"/>
</dbReference>
<keyword evidence="2" id="KW-0479">Metal-binding</keyword>
<protein>
    <submittedName>
        <fullName evidence="14">Nuclear receptor domain-containing protein</fullName>
    </submittedName>
</protein>
<dbReference type="Proteomes" id="UP000050761">
    <property type="component" value="Unassembled WGS sequence"/>
</dbReference>
<evidence type="ECO:0000256" key="3">
    <source>
        <dbReference type="ARBA" id="ARBA00022771"/>
    </source>
</evidence>